<dbReference type="InterPro" id="IPR050640">
    <property type="entry name" value="Bact_2-comp_sensor_kinase"/>
</dbReference>
<dbReference type="RefSeq" id="WP_138474210.1">
    <property type="nucleotide sequence ID" value="NZ_VBTH01000006.1"/>
</dbReference>
<dbReference type="EC" id="2.7.13.3" evidence="3"/>
<dbReference type="InterPro" id="IPR003018">
    <property type="entry name" value="GAF"/>
</dbReference>
<keyword evidence="7 14" id="KW-0812">Transmembrane</keyword>
<name>A0A5R9BVV2_9LACO</name>
<dbReference type="InterPro" id="IPR029016">
    <property type="entry name" value="GAF-like_dom_sf"/>
</dbReference>
<feature type="transmembrane region" description="Helical" evidence="14">
    <location>
        <begin position="79"/>
        <end position="107"/>
    </location>
</feature>
<dbReference type="InterPro" id="IPR003594">
    <property type="entry name" value="HATPase_dom"/>
</dbReference>
<evidence type="ECO:0000256" key="10">
    <source>
        <dbReference type="ARBA" id="ARBA00022840"/>
    </source>
</evidence>
<comment type="caution">
    <text evidence="16">The sequence shown here is derived from an EMBL/GenBank/DDBJ whole genome shotgun (WGS) entry which is preliminary data.</text>
</comment>
<evidence type="ECO:0000313" key="16">
    <source>
        <dbReference type="EMBL" id="TLQ04695.1"/>
    </source>
</evidence>
<dbReference type="PANTHER" id="PTHR34220">
    <property type="entry name" value="SENSOR HISTIDINE KINASE YPDA"/>
    <property type="match status" value="1"/>
</dbReference>
<keyword evidence="4" id="KW-1003">Cell membrane</keyword>
<evidence type="ECO:0000256" key="14">
    <source>
        <dbReference type="SAM" id="Phobius"/>
    </source>
</evidence>
<dbReference type="PROSITE" id="PS50109">
    <property type="entry name" value="HIS_KIN"/>
    <property type="match status" value="1"/>
</dbReference>
<feature type="transmembrane region" description="Helical" evidence="14">
    <location>
        <begin position="181"/>
        <end position="204"/>
    </location>
</feature>
<accession>A0A5R9BVV2</accession>
<dbReference type="InterPro" id="IPR010559">
    <property type="entry name" value="Sig_transdc_His_kin_internal"/>
</dbReference>
<keyword evidence="5" id="KW-0597">Phosphoprotein</keyword>
<feature type="transmembrane region" description="Helical" evidence="14">
    <location>
        <begin position="119"/>
        <end position="138"/>
    </location>
</feature>
<keyword evidence="10" id="KW-0067">ATP-binding</keyword>
<dbReference type="Pfam" id="PF01590">
    <property type="entry name" value="GAF"/>
    <property type="match status" value="1"/>
</dbReference>
<dbReference type="Pfam" id="PF06580">
    <property type="entry name" value="His_kinase"/>
    <property type="match status" value="1"/>
</dbReference>
<evidence type="ECO:0000256" key="6">
    <source>
        <dbReference type="ARBA" id="ARBA00022679"/>
    </source>
</evidence>
<dbReference type="Proteomes" id="UP000305541">
    <property type="component" value="Unassembled WGS sequence"/>
</dbReference>
<organism evidence="16 17">
    <name type="scientific">Pediococcus stilesii</name>
    <dbReference type="NCBI Taxonomy" id="331679"/>
    <lineage>
        <taxon>Bacteria</taxon>
        <taxon>Bacillati</taxon>
        <taxon>Bacillota</taxon>
        <taxon>Bacilli</taxon>
        <taxon>Lactobacillales</taxon>
        <taxon>Lactobacillaceae</taxon>
        <taxon>Pediococcus</taxon>
    </lineage>
</organism>
<evidence type="ECO:0000256" key="8">
    <source>
        <dbReference type="ARBA" id="ARBA00022741"/>
    </source>
</evidence>
<dbReference type="Pfam" id="PF07694">
    <property type="entry name" value="5TM-5TMR_LYT"/>
    <property type="match status" value="1"/>
</dbReference>
<dbReference type="AlphaFoldDB" id="A0A5R9BVV2"/>
<dbReference type="InterPro" id="IPR005467">
    <property type="entry name" value="His_kinase_dom"/>
</dbReference>
<dbReference type="SUPFAM" id="SSF55874">
    <property type="entry name" value="ATPase domain of HSP90 chaperone/DNA topoisomerase II/histidine kinase"/>
    <property type="match status" value="1"/>
</dbReference>
<dbReference type="Pfam" id="PF02518">
    <property type="entry name" value="HATPase_c"/>
    <property type="match status" value="1"/>
</dbReference>
<dbReference type="Gene3D" id="3.30.565.10">
    <property type="entry name" value="Histidine kinase-like ATPase, C-terminal domain"/>
    <property type="match status" value="1"/>
</dbReference>
<keyword evidence="12" id="KW-0902">Two-component regulatory system</keyword>
<evidence type="ECO:0000256" key="1">
    <source>
        <dbReference type="ARBA" id="ARBA00000085"/>
    </source>
</evidence>
<evidence type="ECO:0000256" key="3">
    <source>
        <dbReference type="ARBA" id="ARBA00012438"/>
    </source>
</evidence>
<dbReference type="EMBL" id="VBTH01000006">
    <property type="protein sequence ID" value="TLQ04695.1"/>
    <property type="molecule type" value="Genomic_DNA"/>
</dbReference>
<keyword evidence="6" id="KW-0808">Transferase</keyword>
<dbReference type="PANTHER" id="PTHR34220:SF7">
    <property type="entry name" value="SENSOR HISTIDINE KINASE YPDA"/>
    <property type="match status" value="1"/>
</dbReference>
<evidence type="ECO:0000256" key="11">
    <source>
        <dbReference type="ARBA" id="ARBA00022989"/>
    </source>
</evidence>
<dbReference type="InterPro" id="IPR011620">
    <property type="entry name" value="Sig_transdc_His_kinase_LytS_TM"/>
</dbReference>
<dbReference type="SMART" id="SM00387">
    <property type="entry name" value="HATPase_c"/>
    <property type="match status" value="1"/>
</dbReference>
<dbReference type="GO" id="GO:0000155">
    <property type="term" value="F:phosphorelay sensor kinase activity"/>
    <property type="evidence" value="ECO:0007669"/>
    <property type="project" value="InterPro"/>
</dbReference>
<evidence type="ECO:0000256" key="7">
    <source>
        <dbReference type="ARBA" id="ARBA00022692"/>
    </source>
</evidence>
<reference evidence="16 17" key="1">
    <citation type="submission" date="2019-05" db="EMBL/GenBank/DDBJ databases">
        <title>The metagenome of a microbial culture collection derived from dairy environment covers the genomic content of the human microbiome.</title>
        <authorList>
            <person name="Roder T."/>
            <person name="Wuthrich D."/>
            <person name="Sattari Z."/>
            <person name="Von Ah U."/>
            <person name="Bar C."/>
            <person name="Ronchi F."/>
            <person name="Macpherson A.J."/>
            <person name="Ganal-Vonarburg S.C."/>
            <person name="Bruggmann R."/>
            <person name="Vergeres G."/>
        </authorList>
    </citation>
    <scope>NUCLEOTIDE SEQUENCE [LARGE SCALE GENOMIC DNA]</scope>
    <source>
        <strain evidence="16 17">FAM 18815</strain>
    </source>
</reference>
<comment type="subcellular location">
    <subcellularLocation>
        <location evidence="2">Cell membrane</location>
        <topology evidence="2">Multi-pass membrane protein</topology>
    </subcellularLocation>
</comment>
<keyword evidence="13 14" id="KW-0472">Membrane</keyword>
<evidence type="ECO:0000256" key="9">
    <source>
        <dbReference type="ARBA" id="ARBA00022777"/>
    </source>
</evidence>
<evidence type="ECO:0000259" key="15">
    <source>
        <dbReference type="PROSITE" id="PS50109"/>
    </source>
</evidence>
<proteinExistence type="predicted"/>
<evidence type="ECO:0000256" key="12">
    <source>
        <dbReference type="ARBA" id="ARBA00023012"/>
    </source>
</evidence>
<evidence type="ECO:0000256" key="5">
    <source>
        <dbReference type="ARBA" id="ARBA00022553"/>
    </source>
</evidence>
<gene>
    <name evidence="16" type="ORF">FEZ51_04830</name>
</gene>
<dbReference type="SUPFAM" id="SSF55781">
    <property type="entry name" value="GAF domain-like"/>
    <property type="match status" value="1"/>
</dbReference>
<dbReference type="InterPro" id="IPR036890">
    <property type="entry name" value="HATPase_C_sf"/>
</dbReference>
<evidence type="ECO:0000256" key="2">
    <source>
        <dbReference type="ARBA" id="ARBA00004651"/>
    </source>
</evidence>
<keyword evidence="11 14" id="KW-1133">Transmembrane helix</keyword>
<keyword evidence="8" id="KW-0547">Nucleotide-binding</keyword>
<dbReference type="GO" id="GO:0071555">
    <property type="term" value="P:cell wall organization"/>
    <property type="evidence" value="ECO:0007669"/>
    <property type="project" value="InterPro"/>
</dbReference>
<sequence length="579" mass="63832">MMMLIERVGLIIILAFFLVNIPQFRRLLFRTDTVTKVELIVIFSLFTIIANLIGIEISPNNDTDVTPLLLNVSPGDSVANIRILTVTVSGIIGGPFVGSVVGMVAGVHRILQESFTLDALFYLPSSIIIGFLSGLFSIQKQHHFAIMKAWQGFLIGLLMESIQMIFILIFSPTGWTLVKYIAIPMITIGALGTSVFLSIISLYFRQEVDVQAAQTKTVLQLALRTLPEFRQGLNRTAAKKVVELILKYTSFEAAGISNEHKILAFAGTGQDHHIAGQEIKTSLSEKAINSGEVQIGNNAKEINCKVPNCPLHSAIVVPLVAQNKIVGSLKLYHTEQWKLSPVEIQLGTGLGEILAMQIMLGEMEKQSNLVRDAEIKSLQAQVNPHFFFNAINTISAVMRINSDQARSLLLQLSTYFRSNLLGVRETVIPLAKEFEHVKAYLSLEQTRFPDKYEINFNNTVDENVMIPPFSIQILVENAIKHAFSKSKTNNVVSIRVARIKDKLELRVADNGSGINKEIIGKIGKDAISSKKGSGTALQNLSARLSGLYGSDGELKVDSDHYGTVVRVVIPYMEKGEGEK</sequence>
<evidence type="ECO:0000256" key="13">
    <source>
        <dbReference type="ARBA" id="ARBA00023136"/>
    </source>
</evidence>
<dbReference type="OrthoDB" id="9776552at2"/>
<feature type="transmembrane region" description="Helical" evidence="14">
    <location>
        <begin position="150"/>
        <end position="169"/>
    </location>
</feature>
<evidence type="ECO:0000313" key="17">
    <source>
        <dbReference type="Proteomes" id="UP000305541"/>
    </source>
</evidence>
<keyword evidence="9 16" id="KW-0418">Kinase</keyword>
<feature type="domain" description="Histidine kinase" evidence="15">
    <location>
        <begin position="474"/>
        <end position="573"/>
    </location>
</feature>
<dbReference type="Gene3D" id="3.30.450.40">
    <property type="match status" value="1"/>
</dbReference>
<feature type="transmembrane region" description="Helical" evidence="14">
    <location>
        <begin position="40"/>
        <end position="58"/>
    </location>
</feature>
<evidence type="ECO:0000256" key="4">
    <source>
        <dbReference type="ARBA" id="ARBA00022475"/>
    </source>
</evidence>
<protein>
    <recommendedName>
        <fullName evidence="3">histidine kinase</fullName>
        <ecNumber evidence="3">2.7.13.3</ecNumber>
    </recommendedName>
</protein>
<comment type="catalytic activity">
    <reaction evidence="1">
        <text>ATP + protein L-histidine = ADP + protein N-phospho-L-histidine.</text>
        <dbReference type="EC" id="2.7.13.3"/>
    </reaction>
</comment>
<dbReference type="GO" id="GO:0005524">
    <property type="term" value="F:ATP binding"/>
    <property type="evidence" value="ECO:0007669"/>
    <property type="project" value="UniProtKB-KW"/>
</dbReference>
<dbReference type="GO" id="GO:0005886">
    <property type="term" value="C:plasma membrane"/>
    <property type="evidence" value="ECO:0007669"/>
    <property type="project" value="UniProtKB-SubCell"/>
</dbReference>